<evidence type="ECO:0000313" key="1">
    <source>
        <dbReference type="EMBL" id="RLJ86619.1"/>
    </source>
</evidence>
<dbReference type="EMBL" id="RCCP01000003">
    <property type="protein sequence ID" value="RLJ86619.1"/>
    <property type="molecule type" value="Genomic_DNA"/>
</dbReference>
<reference evidence="1 2" key="1">
    <citation type="submission" date="2018-10" db="EMBL/GenBank/DDBJ databases">
        <title>Genomic Encyclopedia of Type Strains, Phase IV (KMG-IV): sequencing the most valuable type-strain genomes for metagenomic binning, comparative biology and taxonomic classification.</title>
        <authorList>
            <person name="Goeker M."/>
        </authorList>
    </citation>
    <scope>NUCLEOTIDE SEQUENCE [LARGE SCALE GENOMIC DNA]</scope>
    <source>
        <strain evidence="1 2">DSM 20549</strain>
    </source>
</reference>
<dbReference type="AlphaFoldDB" id="A0A497YHC2"/>
<organism evidence="1 2">
    <name type="scientific">Planococcus citreus</name>
    <dbReference type="NCBI Taxonomy" id="1373"/>
    <lineage>
        <taxon>Bacteria</taxon>
        <taxon>Bacillati</taxon>
        <taxon>Bacillota</taxon>
        <taxon>Bacilli</taxon>
        <taxon>Bacillales</taxon>
        <taxon>Caryophanaceae</taxon>
        <taxon>Planococcus</taxon>
    </lineage>
</organism>
<evidence type="ECO:0000313" key="2">
    <source>
        <dbReference type="Proteomes" id="UP000280791"/>
    </source>
</evidence>
<name>A0A497YHC2_9BACL</name>
<comment type="caution">
    <text evidence="1">The sequence shown here is derived from an EMBL/GenBank/DDBJ whole genome shotgun (WGS) entry which is preliminary data.</text>
</comment>
<dbReference type="RefSeq" id="WP_121300383.1">
    <property type="nucleotide sequence ID" value="NZ_QBEW01000057.1"/>
</dbReference>
<gene>
    <name evidence="1" type="ORF">DFR62_2221</name>
</gene>
<dbReference type="Proteomes" id="UP000280791">
    <property type="component" value="Unassembled WGS sequence"/>
</dbReference>
<sequence>MNREEVAKYIQYIALHMQKDYGVDLQTAGKLIKEYKFINMIIETDGQCLHYDAQYWSEKIYHHKYINTMNV</sequence>
<protein>
    <submittedName>
        <fullName evidence="1">Uncharacterized protein</fullName>
    </submittedName>
</protein>
<proteinExistence type="predicted"/>
<keyword evidence="2" id="KW-1185">Reference proteome</keyword>
<accession>A0A497YHC2</accession>